<reference evidence="2 3" key="1">
    <citation type="submission" date="2019-08" db="EMBL/GenBank/DDBJ databases">
        <title>Microbe sample from Colwellia echini.</title>
        <authorList>
            <person name="Christiansen L."/>
            <person name="Pathiraja D."/>
            <person name="Schultz-Johansen M."/>
            <person name="Choi I.-G."/>
            <person name="Stougaard P."/>
        </authorList>
    </citation>
    <scope>NUCLEOTIDE SEQUENCE [LARGE SCALE GENOMIC DNA]</scope>
    <source>
        <strain evidence="2 3">A3</strain>
    </source>
</reference>
<dbReference type="RefSeq" id="WP_101344124.1">
    <property type="nucleotide sequence ID" value="NZ_PJAI02000009.1"/>
</dbReference>
<gene>
    <name evidence="2" type="ORF">CWS31_009545</name>
</gene>
<organism evidence="2 3">
    <name type="scientific">Colwellia echini</name>
    <dbReference type="NCBI Taxonomy" id="1982103"/>
    <lineage>
        <taxon>Bacteria</taxon>
        <taxon>Pseudomonadati</taxon>
        <taxon>Pseudomonadota</taxon>
        <taxon>Gammaproteobacteria</taxon>
        <taxon>Alteromonadales</taxon>
        <taxon>Colwelliaceae</taxon>
        <taxon>Colwellia</taxon>
    </lineage>
</organism>
<feature type="domain" description="Carrier" evidence="1">
    <location>
        <begin position="1"/>
        <end position="81"/>
    </location>
</feature>
<dbReference type="SUPFAM" id="SSF47336">
    <property type="entry name" value="ACP-like"/>
    <property type="match status" value="1"/>
</dbReference>
<name>A0ABY3MWK4_9GAMM</name>
<dbReference type="Gene3D" id="1.10.1200.10">
    <property type="entry name" value="ACP-like"/>
    <property type="match status" value="1"/>
</dbReference>
<comment type="caution">
    <text evidence="2">The sequence shown here is derived from an EMBL/GenBank/DDBJ whole genome shotgun (WGS) entry which is preliminary data.</text>
</comment>
<evidence type="ECO:0000313" key="2">
    <source>
        <dbReference type="EMBL" id="TYK65598.1"/>
    </source>
</evidence>
<dbReference type="InterPro" id="IPR009081">
    <property type="entry name" value="PP-bd_ACP"/>
</dbReference>
<dbReference type="EMBL" id="PJAI02000009">
    <property type="protein sequence ID" value="TYK65598.1"/>
    <property type="molecule type" value="Genomic_DNA"/>
</dbReference>
<evidence type="ECO:0000259" key="1">
    <source>
        <dbReference type="PROSITE" id="PS50075"/>
    </source>
</evidence>
<protein>
    <submittedName>
        <fullName evidence="2">Acyl carrier protein</fullName>
    </submittedName>
</protein>
<sequence>MLIEEKLQSFFKAFLMERGIETTESNLLEFNFVESGLLDSFEILTMIMAIETEYSLTISPDELLDGNNATVGGLLKTLVSK</sequence>
<evidence type="ECO:0000313" key="3">
    <source>
        <dbReference type="Proteomes" id="UP000815846"/>
    </source>
</evidence>
<keyword evidence="3" id="KW-1185">Reference proteome</keyword>
<dbReference type="InterPro" id="IPR036736">
    <property type="entry name" value="ACP-like_sf"/>
</dbReference>
<dbReference type="PROSITE" id="PS50075">
    <property type="entry name" value="CARRIER"/>
    <property type="match status" value="1"/>
</dbReference>
<dbReference type="Pfam" id="PF00550">
    <property type="entry name" value="PP-binding"/>
    <property type="match status" value="1"/>
</dbReference>
<proteinExistence type="predicted"/>
<dbReference type="Proteomes" id="UP000815846">
    <property type="component" value="Unassembled WGS sequence"/>
</dbReference>
<accession>A0ABY3MWK4</accession>